<evidence type="ECO:0000256" key="2">
    <source>
        <dbReference type="ARBA" id="ARBA00005712"/>
    </source>
</evidence>
<comment type="caution">
    <text evidence="12">The sequence shown here is derived from an EMBL/GenBank/DDBJ whole genome shotgun (WGS) entry which is preliminary data.</text>
</comment>
<protein>
    <recommendedName>
        <fullName evidence="8">ATP synthase epsilon chain</fullName>
    </recommendedName>
    <alternativeName>
        <fullName evidence="8">ATP synthase F1 sector epsilon subunit</fullName>
    </alternativeName>
    <alternativeName>
        <fullName evidence="8">F-ATPase epsilon subunit</fullName>
    </alternativeName>
</protein>
<feature type="domain" description="ATP synthase F1 complex delta/epsilon subunit N-terminal" evidence="11">
    <location>
        <begin position="10"/>
        <end position="89"/>
    </location>
</feature>
<keyword evidence="7 8" id="KW-0066">ATP synthesis</keyword>
<dbReference type="GO" id="GO:0005524">
    <property type="term" value="F:ATP binding"/>
    <property type="evidence" value="ECO:0007669"/>
    <property type="project" value="UniProtKB-UniRule"/>
</dbReference>
<dbReference type="GO" id="GO:0046933">
    <property type="term" value="F:proton-transporting ATP synthase activity, rotational mechanism"/>
    <property type="evidence" value="ECO:0007669"/>
    <property type="project" value="UniProtKB-UniRule"/>
</dbReference>
<evidence type="ECO:0000256" key="3">
    <source>
        <dbReference type="ARBA" id="ARBA00022448"/>
    </source>
</evidence>
<evidence type="ECO:0000313" key="13">
    <source>
        <dbReference type="Proteomes" id="UP000230869"/>
    </source>
</evidence>
<comment type="similarity">
    <text evidence="2 8 9">Belongs to the ATPase epsilon chain family.</text>
</comment>
<feature type="coiled-coil region" evidence="10">
    <location>
        <begin position="75"/>
        <end position="120"/>
    </location>
</feature>
<evidence type="ECO:0000256" key="5">
    <source>
        <dbReference type="ARBA" id="ARBA00023136"/>
    </source>
</evidence>
<evidence type="ECO:0000256" key="4">
    <source>
        <dbReference type="ARBA" id="ARBA00023065"/>
    </source>
</evidence>
<dbReference type="AlphaFoldDB" id="A0A2M6K8G9"/>
<evidence type="ECO:0000256" key="9">
    <source>
        <dbReference type="RuleBase" id="RU003656"/>
    </source>
</evidence>
<dbReference type="PANTHER" id="PTHR13822:SF10">
    <property type="entry name" value="ATP SYNTHASE EPSILON CHAIN, CHLOROPLASTIC"/>
    <property type="match status" value="1"/>
</dbReference>
<keyword evidence="3 8" id="KW-0813">Transport</keyword>
<keyword evidence="5 8" id="KW-0472">Membrane</keyword>
<dbReference type="Pfam" id="PF02823">
    <property type="entry name" value="ATP-synt_DE_N"/>
    <property type="match status" value="1"/>
</dbReference>
<dbReference type="SUPFAM" id="SSF51344">
    <property type="entry name" value="Epsilon subunit of F1F0-ATP synthase N-terminal domain"/>
    <property type="match status" value="1"/>
</dbReference>
<name>A0A2M6K8G9_9BACT</name>
<comment type="subunit">
    <text evidence="8 9">F-type ATPases have 2 components, CF(1) - the catalytic core - and CF(0) - the membrane proton channel. CF(1) has five subunits: alpha(3), beta(3), gamma(1), delta(1), epsilon(1). CF(0) has three main subunits: a, b and c.</text>
</comment>
<comment type="function">
    <text evidence="8">Produces ATP from ADP in the presence of a proton gradient across the membrane.</text>
</comment>
<dbReference type="PANTHER" id="PTHR13822">
    <property type="entry name" value="ATP SYNTHASE DELTA/EPSILON CHAIN"/>
    <property type="match status" value="1"/>
</dbReference>
<accession>A0A2M6K8G9</accession>
<evidence type="ECO:0000259" key="11">
    <source>
        <dbReference type="Pfam" id="PF02823"/>
    </source>
</evidence>
<evidence type="ECO:0000256" key="8">
    <source>
        <dbReference type="HAMAP-Rule" id="MF_00530"/>
    </source>
</evidence>
<organism evidence="12 13">
    <name type="scientific">Candidatus Falkowbacteria bacterium CG11_big_fil_rev_8_21_14_0_20_39_10</name>
    <dbReference type="NCBI Taxonomy" id="1974570"/>
    <lineage>
        <taxon>Bacteria</taxon>
        <taxon>Candidatus Falkowiibacteriota</taxon>
    </lineage>
</organism>
<dbReference type="InterPro" id="IPR036771">
    <property type="entry name" value="ATPsynth_dsu/esu_N"/>
</dbReference>
<dbReference type="NCBIfam" id="TIGR01216">
    <property type="entry name" value="ATP_synt_epsi"/>
    <property type="match status" value="1"/>
</dbReference>
<comment type="subcellular location">
    <subcellularLocation>
        <location evidence="8">Cell membrane</location>
        <topology evidence="8">Peripheral membrane protein</topology>
    </subcellularLocation>
    <subcellularLocation>
        <location evidence="1">Endomembrane system</location>
        <topology evidence="1">Peripheral membrane protein</topology>
    </subcellularLocation>
</comment>
<dbReference type="InterPro" id="IPR001469">
    <property type="entry name" value="ATP_synth_F1_dsu/esu"/>
</dbReference>
<dbReference type="HAMAP" id="MF_00530">
    <property type="entry name" value="ATP_synth_epsil_bac"/>
    <property type="match status" value="1"/>
</dbReference>
<keyword evidence="6 8" id="KW-0139">CF(1)</keyword>
<keyword evidence="10" id="KW-0175">Coiled coil</keyword>
<dbReference type="GO" id="GO:0045259">
    <property type="term" value="C:proton-transporting ATP synthase complex"/>
    <property type="evidence" value="ECO:0007669"/>
    <property type="project" value="UniProtKB-KW"/>
</dbReference>
<evidence type="ECO:0000256" key="7">
    <source>
        <dbReference type="ARBA" id="ARBA00023310"/>
    </source>
</evidence>
<gene>
    <name evidence="8 12" type="primary">atpC</name>
    <name evidence="12" type="ORF">COV49_03915</name>
</gene>
<reference evidence="12 13" key="1">
    <citation type="submission" date="2017-09" db="EMBL/GenBank/DDBJ databases">
        <title>Depth-based differentiation of microbial function through sediment-hosted aquifers and enrichment of novel symbionts in the deep terrestrial subsurface.</title>
        <authorList>
            <person name="Probst A.J."/>
            <person name="Ladd B."/>
            <person name="Jarett J.K."/>
            <person name="Geller-Mcgrath D.E."/>
            <person name="Sieber C.M."/>
            <person name="Emerson J.B."/>
            <person name="Anantharaman K."/>
            <person name="Thomas B.C."/>
            <person name="Malmstrom R."/>
            <person name="Stieglmeier M."/>
            <person name="Klingl A."/>
            <person name="Woyke T."/>
            <person name="Ryan C.M."/>
            <person name="Banfield J.F."/>
        </authorList>
    </citation>
    <scope>NUCLEOTIDE SEQUENCE [LARGE SCALE GENOMIC DNA]</scope>
    <source>
        <strain evidence="12">CG11_big_fil_rev_8_21_14_0_20_39_10</strain>
    </source>
</reference>
<dbReference type="CDD" id="cd12152">
    <property type="entry name" value="F1-ATPase_delta"/>
    <property type="match status" value="1"/>
</dbReference>
<dbReference type="Proteomes" id="UP000230869">
    <property type="component" value="Unassembled WGS sequence"/>
</dbReference>
<dbReference type="EMBL" id="PCWW01000068">
    <property type="protein sequence ID" value="PIR12885.1"/>
    <property type="molecule type" value="Genomic_DNA"/>
</dbReference>
<dbReference type="Gene3D" id="2.60.15.10">
    <property type="entry name" value="F0F1 ATP synthase delta/epsilon subunit, N-terminal"/>
    <property type="match status" value="1"/>
</dbReference>
<dbReference type="GO" id="GO:0005886">
    <property type="term" value="C:plasma membrane"/>
    <property type="evidence" value="ECO:0007669"/>
    <property type="project" value="UniProtKB-SubCell"/>
</dbReference>
<keyword evidence="8" id="KW-1003">Cell membrane</keyword>
<dbReference type="GO" id="GO:0012505">
    <property type="term" value="C:endomembrane system"/>
    <property type="evidence" value="ECO:0007669"/>
    <property type="project" value="UniProtKB-SubCell"/>
</dbReference>
<keyword evidence="8" id="KW-0375">Hydrogen ion transport</keyword>
<evidence type="ECO:0000256" key="6">
    <source>
        <dbReference type="ARBA" id="ARBA00023196"/>
    </source>
</evidence>
<proteinExistence type="inferred from homology"/>
<evidence type="ECO:0000313" key="12">
    <source>
        <dbReference type="EMBL" id="PIR12885.1"/>
    </source>
</evidence>
<sequence length="148" mass="16638">MTKQSMSKIIKFEIVTPERVVLKEEIIQVTAPTRMGEITVLPGHIPLISALEPGVIEIVRPDNKREVMSVSGGFIEVLKNKVVILADTAERAEEIDETRAEEARARAKKTIEKIRHLDRASFTGLSAKIAKELARSRAARRWKRIKGE</sequence>
<keyword evidence="4 8" id="KW-0406">Ion transport</keyword>
<evidence type="ECO:0000256" key="10">
    <source>
        <dbReference type="SAM" id="Coils"/>
    </source>
</evidence>
<evidence type="ECO:0000256" key="1">
    <source>
        <dbReference type="ARBA" id="ARBA00004184"/>
    </source>
</evidence>
<dbReference type="InterPro" id="IPR020546">
    <property type="entry name" value="ATP_synth_F1_dsu/esu_N"/>
</dbReference>